<evidence type="ECO:0000256" key="2">
    <source>
        <dbReference type="SAM" id="SignalP"/>
    </source>
</evidence>
<evidence type="ECO:0000313" key="3">
    <source>
        <dbReference type="EMBL" id="GMT32749.1"/>
    </source>
</evidence>
<feature type="chain" id="PRO_5043944052" description="Peptidase S1 domain-containing protein" evidence="2">
    <location>
        <begin position="17"/>
        <end position="339"/>
    </location>
</feature>
<evidence type="ECO:0000313" key="4">
    <source>
        <dbReference type="Proteomes" id="UP001432322"/>
    </source>
</evidence>
<dbReference type="EMBL" id="BTSY01000006">
    <property type="protein sequence ID" value="GMT32749.1"/>
    <property type="molecule type" value="Genomic_DNA"/>
</dbReference>
<feature type="signal peptide" evidence="2">
    <location>
        <begin position="1"/>
        <end position="16"/>
    </location>
</feature>
<evidence type="ECO:0008006" key="5">
    <source>
        <dbReference type="Google" id="ProtNLM"/>
    </source>
</evidence>
<dbReference type="Proteomes" id="UP001432322">
    <property type="component" value="Unassembled WGS sequence"/>
</dbReference>
<organism evidence="3 4">
    <name type="scientific">Pristionchus fissidentatus</name>
    <dbReference type="NCBI Taxonomy" id="1538716"/>
    <lineage>
        <taxon>Eukaryota</taxon>
        <taxon>Metazoa</taxon>
        <taxon>Ecdysozoa</taxon>
        <taxon>Nematoda</taxon>
        <taxon>Chromadorea</taxon>
        <taxon>Rhabditida</taxon>
        <taxon>Rhabditina</taxon>
        <taxon>Diplogasteromorpha</taxon>
        <taxon>Diplogasteroidea</taxon>
        <taxon>Neodiplogasteridae</taxon>
        <taxon>Pristionchus</taxon>
    </lineage>
</organism>
<reference evidence="3" key="1">
    <citation type="submission" date="2023-10" db="EMBL/GenBank/DDBJ databases">
        <title>Genome assembly of Pristionchus species.</title>
        <authorList>
            <person name="Yoshida K."/>
            <person name="Sommer R.J."/>
        </authorList>
    </citation>
    <scope>NUCLEOTIDE SEQUENCE</scope>
    <source>
        <strain evidence="3">RS5133</strain>
    </source>
</reference>
<accession>A0AAV5WKX9</accession>
<keyword evidence="4" id="KW-1185">Reference proteome</keyword>
<dbReference type="Gene3D" id="2.40.10.10">
    <property type="entry name" value="Trypsin-like serine proteases"/>
    <property type="match status" value="1"/>
</dbReference>
<proteinExistence type="predicted"/>
<evidence type="ECO:0000256" key="1">
    <source>
        <dbReference type="SAM" id="MobiDB-lite"/>
    </source>
</evidence>
<feature type="region of interest" description="Disordered" evidence="1">
    <location>
        <begin position="236"/>
        <end position="299"/>
    </location>
</feature>
<dbReference type="SUPFAM" id="SSF50494">
    <property type="entry name" value="Trypsin-like serine proteases"/>
    <property type="match status" value="1"/>
</dbReference>
<dbReference type="AlphaFoldDB" id="A0AAV5WKX9"/>
<sequence length="339" mass="36538">MRSLLLLSSLLFASHAILNGHADKWSNYAHLVKILSRSSPDSSPLSCSGTLISPRLILTSSHCVMEGGKKLSEILISLSRPSKTALRKRASILLVNGTTAYLSLTHPIKPKEICPGGVPSGRVARLSITPSLTQSSIHSFDFDKIDSTTCRMVAFKSVENVDDFLSNLEVETAVMKVEVEKESLTMRRIDTSIPAPCFEDAGAPFECLVGDEFIQVGLLSSLLTVDDGKEHRFKRDDKVVSTNSTLSTTTTPSTPTDSSTSTTPSSSTPSTSATDKTESETTTETSKTSSTESSSSFSRCLSSSSSLFSRLDSSIVAEIIEKHDFAAFVRMHEECGNGH</sequence>
<gene>
    <name evidence="3" type="ORF">PFISCL1PPCAC_24046</name>
</gene>
<comment type="caution">
    <text evidence="3">The sequence shown here is derived from an EMBL/GenBank/DDBJ whole genome shotgun (WGS) entry which is preliminary data.</text>
</comment>
<feature type="compositionally biased region" description="Low complexity" evidence="1">
    <location>
        <begin position="241"/>
        <end position="299"/>
    </location>
</feature>
<dbReference type="InterPro" id="IPR009003">
    <property type="entry name" value="Peptidase_S1_PA"/>
</dbReference>
<keyword evidence="2" id="KW-0732">Signal</keyword>
<name>A0AAV5WKX9_9BILA</name>
<protein>
    <recommendedName>
        <fullName evidence="5">Peptidase S1 domain-containing protein</fullName>
    </recommendedName>
</protein>
<dbReference type="InterPro" id="IPR043504">
    <property type="entry name" value="Peptidase_S1_PA_chymotrypsin"/>
</dbReference>